<dbReference type="GO" id="GO:0004519">
    <property type="term" value="F:endonuclease activity"/>
    <property type="evidence" value="ECO:0007669"/>
    <property type="project" value="InterPro"/>
</dbReference>
<dbReference type="Gene3D" id="3.90.75.10">
    <property type="entry name" value="Homing Intron 3 (I-ppo) Encoded Endonuclease, Chain A"/>
    <property type="match status" value="1"/>
</dbReference>
<evidence type="ECO:0000313" key="2">
    <source>
        <dbReference type="EMBL" id="ACH62096.1"/>
    </source>
</evidence>
<dbReference type="EMBL" id="EU826466">
    <property type="protein sequence ID" value="ACH62096.1"/>
    <property type="molecule type" value="Genomic_DNA"/>
</dbReference>
<dbReference type="RefSeq" id="YP_002225006.1">
    <property type="nucleotide sequence ID" value="NC_011273.1"/>
</dbReference>
<reference evidence="2 3" key="1">
    <citation type="submission" date="2008-06" db="EMBL/GenBank/DDBJ databases">
        <authorList>
            <person name="Smith A.L."/>
            <person name="Paladin E.C."/>
            <person name="Jacobs-Sera D."/>
            <person name="Hendirx R.W."/>
            <person name="Hatfull G.F."/>
        </authorList>
    </citation>
    <scope>NUCLEOTIDE SEQUENCE [LARGE SCALE GENOMIC DNA]</scope>
</reference>
<gene>
    <name evidence="2" type="primary">95</name>
    <name evidence="2" type="ORF">MYRNA_95</name>
</gene>
<accession>B5LJ99</accession>
<dbReference type="GeneID" id="6920799"/>
<dbReference type="Pfam" id="PF13392">
    <property type="entry name" value="HNH_3"/>
    <property type="match status" value="1"/>
</dbReference>
<organism evidence="2 3">
    <name type="scientific">Mycobacterium phage Myrna</name>
    <dbReference type="NCBI Taxonomy" id="546805"/>
    <lineage>
        <taxon>Viruses</taxon>
        <taxon>Duplodnaviria</taxon>
        <taxon>Heunggongvirae</taxon>
        <taxon>Uroviricota</taxon>
        <taxon>Caudoviricetes</taxon>
        <taxon>Ceeclamvirinae</taxon>
        <taxon>Myrnavirus</taxon>
        <taxon>Myrnavirus myrna</taxon>
    </lineage>
</organism>
<dbReference type="KEGG" id="vg:6920799"/>
<dbReference type="InterPro" id="IPR044925">
    <property type="entry name" value="His-Me_finger_sf"/>
</dbReference>
<dbReference type="InterPro" id="IPR044930">
    <property type="entry name" value="Homing_endonuclease_His-Me"/>
</dbReference>
<dbReference type="SUPFAM" id="SSF54060">
    <property type="entry name" value="His-Me finger endonucleases"/>
    <property type="match status" value="1"/>
</dbReference>
<sequence length="156" mass="17562">MARRGTRLGPVMQGLRMPVLPGHAAKVLTEKVERLDNGCLVSSRTPSQVRPCVGIPGRRRVLAYRVVAAVAAGRPIEADEDVHHTCENCRCVEPDHLVIQPREEHRIHHAEEKRQDACSVHGTPYDRIDDRGWGICLACRRDAMRRLRAAKRLVNL</sequence>
<evidence type="ECO:0000313" key="3">
    <source>
        <dbReference type="Proteomes" id="UP000001849"/>
    </source>
</evidence>
<protein>
    <recommendedName>
        <fullName evidence="1">HNH nuclease domain-containing protein</fullName>
    </recommendedName>
</protein>
<dbReference type="InterPro" id="IPR003615">
    <property type="entry name" value="HNH_nuc"/>
</dbReference>
<keyword evidence="3" id="KW-1185">Reference proteome</keyword>
<evidence type="ECO:0000259" key="1">
    <source>
        <dbReference type="Pfam" id="PF13392"/>
    </source>
</evidence>
<feature type="domain" description="HNH nuclease" evidence="1">
    <location>
        <begin position="64"/>
        <end position="105"/>
    </location>
</feature>
<dbReference type="Proteomes" id="UP000001849">
    <property type="component" value="Segment"/>
</dbReference>
<proteinExistence type="predicted"/>
<name>B5LJ99_9CAUD</name>